<feature type="transmembrane region" description="Helical" evidence="2">
    <location>
        <begin position="139"/>
        <end position="156"/>
    </location>
</feature>
<evidence type="ECO:0008006" key="5">
    <source>
        <dbReference type="Google" id="ProtNLM"/>
    </source>
</evidence>
<feature type="compositionally biased region" description="Polar residues" evidence="1">
    <location>
        <begin position="400"/>
        <end position="414"/>
    </location>
</feature>
<evidence type="ECO:0000256" key="1">
    <source>
        <dbReference type="SAM" id="MobiDB-lite"/>
    </source>
</evidence>
<keyword evidence="2" id="KW-0472">Membrane</keyword>
<feature type="region of interest" description="Disordered" evidence="1">
    <location>
        <begin position="271"/>
        <end position="440"/>
    </location>
</feature>
<sequence length="481" mass="51873">MERRKQLQKYLQRAKMSLTFERSIPIAQYGLFLALLSSASLILVSRLFVWTYYRQSALAVFIVGIVATIVFVWWKRVREKEALHTLDQYFSHNELVTALSFKEDEDPLVQSLLAKAVQKAEKAFSEFKARKKALFRPKAFIGLFATSIMLAVLYMFPATTQIEAIEVEKEKAVIEDIKKEVAKLEKKAETKEVKEQLKELQNTLKEADTAEEALREVVKKQKELALKEQQLKDKQTASKEGAAEGQGLSKEEVEQLKELAQMQQNLTQNANATQTAMSKLGKPASNSLQNAIASANSANNNQQNSSNANQNQSGNSQPSSQQGQAGQNNAKNGSQQASGNGQAQGSQQSNQQGQGNGQGNGQGQGQGQGQGNGSGSGSGSGQGSGSGGKGAGSGQGSRDLLTTPNRIGGSSETSVDGGALGDGSHVSEQQGNGPITKGSIRPYDEAIGAYKDSFLESSERLQLPKDLQNVVQSYFTSIESQ</sequence>
<dbReference type="eggNOG" id="ENOG502ZA81">
    <property type="taxonomic scope" value="Bacteria"/>
</dbReference>
<dbReference type="RefSeq" id="WP_010858219.1">
    <property type="nucleotide sequence ID" value="NZ_KB933398.1"/>
</dbReference>
<evidence type="ECO:0000313" key="3">
    <source>
        <dbReference type="EMBL" id="EON73577.1"/>
    </source>
</evidence>
<protein>
    <recommendedName>
        <fullName evidence="5">Cdk activating kinase (CAK)/RNA polymerase II transcription initiation/nucleotide excision repair factor TFIIH/TFIIK, cyclin H subunit</fullName>
    </recommendedName>
</protein>
<feature type="region of interest" description="Disordered" evidence="1">
    <location>
        <begin position="230"/>
        <end position="249"/>
    </location>
</feature>
<feature type="compositionally biased region" description="Gly residues" evidence="1">
    <location>
        <begin position="354"/>
        <end position="395"/>
    </location>
</feature>
<keyword evidence="2" id="KW-1133">Transmembrane helix</keyword>
<proteinExistence type="predicted"/>
<dbReference type="PANTHER" id="PTHR40903">
    <property type="entry name" value="GLYCINE-RICH CELL WALL STRUCTURAL PROTEIN 1-LIKE"/>
    <property type="match status" value="1"/>
</dbReference>
<comment type="caution">
    <text evidence="3">The sequence shown here is derived from an EMBL/GenBank/DDBJ whole genome shotgun (WGS) entry which is preliminary data.</text>
</comment>
<name>R7ZHJ6_LYSSH</name>
<feature type="transmembrane region" description="Helical" evidence="2">
    <location>
        <begin position="26"/>
        <end position="49"/>
    </location>
</feature>
<keyword evidence="2" id="KW-0812">Transmembrane</keyword>
<dbReference type="OrthoDB" id="2380672at2"/>
<dbReference type="PANTHER" id="PTHR40903:SF1">
    <property type="entry name" value="HYPHALLY REGULATED CELL WALL PROTEIN 3"/>
    <property type="match status" value="1"/>
</dbReference>
<reference evidence="3 4" key="1">
    <citation type="submission" date="2013-04" db="EMBL/GenBank/DDBJ databases">
        <title>Draft genome of the heavy metal tolerant bacterium Lysinibacillus sphaericus strain OT4b.31.</title>
        <authorList>
            <person name="Pena-Montenegro T.D."/>
            <person name="Dussan J."/>
        </authorList>
    </citation>
    <scope>NUCLEOTIDE SEQUENCE [LARGE SCALE GENOMIC DNA]</scope>
    <source>
        <strain evidence="3 4">OT4b.31</strain>
    </source>
</reference>
<evidence type="ECO:0000313" key="4">
    <source>
        <dbReference type="Proteomes" id="UP000013911"/>
    </source>
</evidence>
<feature type="transmembrane region" description="Helical" evidence="2">
    <location>
        <begin position="55"/>
        <end position="74"/>
    </location>
</feature>
<dbReference type="HOGENOM" id="CLU_038037_0_0_9"/>
<evidence type="ECO:0000256" key="2">
    <source>
        <dbReference type="SAM" id="Phobius"/>
    </source>
</evidence>
<gene>
    <name evidence="3" type="ORF">H131_06288</name>
</gene>
<dbReference type="AlphaFoldDB" id="R7ZHJ6"/>
<organism evidence="3 4">
    <name type="scientific">Lysinibacillus sphaericus OT4b.31</name>
    <dbReference type="NCBI Taxonomy" id="1285586"/>
    <lineage>
        <taxon>Bacteria</taxon>
        <taxon>Bacillati</taxon>
        <taxon>Bacillota</taxon>
        <taxon>Bacilli</taxon>
        <taxon>Bacillales</taxon>
        <taxon>Bacillaceae</taxon>
        <taxon>Lysinibacillus</taxon>
    </lineage>
</organism>
<feature type="compositionally biased region" description="Low complexity" evidence="1">
    <location>
        <begin position="284"/>
        <end position="353"/>
    </location>
</feature>
<dbReference type="Proteomes" id="UP000013911">
    <property type="component" value="Unassembled WGS sequence"/>
</dbReference>
<accession>R7ZHJ6</accession>
<dbReference type="EMBL" id="AQPX01000010">
    <property type="protein sequence ID" value="EON73577.1"/>
    <property type="molecule type" value="Genomic_DNA"/>
</dbReference>
<dbReference type="PATRIC" id="fig|1285586.5.peg.1269"/>